<keyword evidence="2" id="KW-1185">Reference proteome</keyword>
<organism evidence="1 2">
    <name type="scientific">Actinomadura monticuli</name>
    <dbReference type="NCBI Taxonomy" id="3097367"/>
    <lineage>
        <taxon>Bacteria</taxon>
        <taxon>Bacillati</taxon>
        <taxon>Actinomycetota</taxon>
        <taxon>Actinomycetes</taxon>
        <taxon>Streptosporangiales</taxon>
        <taxon>Thermomonosporaceae</taxon>
        <taxon>Actinomadura</taxon>
    </lineage>
</organism>
<protein>
    <submittedName>
        <fullName evidence="1">Uncharacterized protein</fullName>
    </submittedName>
</protein>
<evidence type="ECO:0000313" key="2">
    <source>
        <dbReference type="Proteomes" id="UP001569963"/>
    </source>
</evidence>
<accession>A0ABV4QET8</accession>
<dbReference type="Proteomes" id="UP001569963">
    <property type="component" value="Unassembled WGS sequence"/>
</dbReference>
<comment type="caution">
    <text evidence="1">The sequence shown here is derived from an EMBL/GenBank/DDBJ whole genome shotgun (WGS) entry which is preliminary data.</text>
</comment>
<sequence>MAELKCQFAAIVYAELYRVLSSSRALADSLAFRLDEIRYGTDWLEEVIDAYDAKWTADLQYMSPDAVENFALTQPDHAVLAAWILAGLRNTGHCYDMSNDLSQRVMERVRTDLPGITVPLPSALSPVIYGWTLGCVVGSDDLPAMPAVLPSEENVQHAFLGFMEHVLILQEMEPPWPEMMSTATYWRGYGIAEGLLPEYGNGGMALTQLKNEASRSMQPSMYATLERYFQLFNQRRQSVSHIAQDDSRPPFVEVAQTIREWPDLRMAVVGLTQFVFQEVSKELLETQPRSIRPGVWENLIYEIRTDW</sequence>
<reference evidence="1 2" key="1">
    <citation type="submission" date="2023-11" db="EMBL/GenBank/DDBJ databases">
        <title>Actinomadura monticuli sp. nov., isolated from volcanic ash.</title>
        <authorList>
            <person name="Lee S.D."/>
            <person name="Yang H."/>
            <person name="Kim I.S."/>
        </authorList>
    </citation>
    <scope>NUCLEOTIDE SEQUENCE [LARGE SCALE GENOMIC DNA]</scope>
    <source>
        <strain evidence="1 2">DLS-62</strain>
    </source>
</reference>
<gene>
    <name evidence="1" type="ORF">SM611_22360</name>
</gene>
<evidence type="ECO:0000313" key="1">
    <source>
        <dbReference type="EMBL" id="MFA1541682.1"/>
    </source>
</evidence>
<proteinExistence type="predicted"/>
<dbReference type="RefSeq" id="WP_371951833.1">
    <property type="nucleotide sequence ID" value="NZ_JAXCEI010000009.1"/>
</dbReference>
<dbReference type="EMBL" id="JAXCEI010000009">
    <property type="protein sequence ID" value="MFA1541682.1"/>
    <property type="molecule type" value="Genomic_DNA"/>
</dbReference>
<name>A0ABV4QET8_9ACTN</name>